<dbReference type="InterPro" id="IPR004841">
    <property type="entry name" value="AA-permease/SLC12A_dom"/>
</dbReference>
<keyword evidence="5 8" id="KW-0812">Transmembrane</keyword>
<evidence type="ECO:0000256" key="7">
    <source>
        <dbReference type="ARBA" id="ARBA00023136"/>
    </source>
</evidence>
<evidence type="ECO:0000256" key="3">
    <source>
        <dbReference type="ARBA" id="ARBA00019359"/>
    </source>
</evidence>
<dbReference type="PANTHER" id="PTHR11827">
    <property type="entry name" value="SOLUTE CARRIER FAMILY 12, CATION COTRANSPORTERS"/>
    <property type="match status" value="1"/>
</dbReference>
<evidence type="ECO:0000259" key="10">
    <source>
        <dbReference type="Pfam" id="PF03522"/>
    </source>
</evidence>
<evidence type="ECO:0000256" key="4">
    <source>
        <dbReference type="ARBA" id="ARBA00022448"/>
    </source>
</evidence>
<dbReference type="InterPro" id="IPR004842">
    <property type="entry name" value="SLC12A_fam"/>
</dbReference>
<dbReference type="Gene3D" id="1.20.1740.10">
    <property type="entry name" value="Amino acid/polyamine transporter I"/>
    <property type="match status" value="1"/>
</dbReference>
<feature type="transmembrane region" description="Helical" evidence="8">
    <location>
        <begin position="74"/>
        <end position="95"/>
    </location>
</feature>
<dbReference type="GO" id="GO:0016020">
    <property type="term" value="C:membrane"/>
    <property type="evidence" value="ECO:0007669"/>
    <property type="project" value="UniProtKB-SubCell"/>
</dbReference>
<organism evidence="11 12">
    <name type="scientific">Parthenolecanium corni</name>
    <dbReference type="NCBI Taxonomy" id="536013"/>
    <lineage>
        <taxon>Eukaryota</taxon>
        <taxon>Metazoa</taxon>
        <taxon>Ecdysozoa</taxon>
        <taxon>Arthropoda</taxon>
        <taxon>Hexapoda</taxon>
        <taxon>Insecta</taxon>
        <taxon>Pterygota</taxon>
        <taxon>Neoptera</taxon>
        <taxon>Paraneoptera</taxon>
        <taxon>Hemiptera</taxon>
        <taxon>Sternorrhyncha</taxon>
        <taxon>Coccoidea</taxon>
        <taxon>Coccidae</taxon>
        <taxon>Parthenolecanium</taxon>
    </lineage>
</organism>
<dbReference type="GO" id="GO:0055075">
    <property type="term" value="P:potassium ion homeostasis"/>
    <property type="evidence" value="ECO:0007669"/>
    <property type="project" value="TreeGrafter"/>
</dbReference>
<feature type="domain" description="SLC12A transporter C-terminal" evidence="10">
    <location>
        <begin position="580"/>
        <end position="667"/>
    </location>
</feature>
<evidence type="ECO:0000256" key="5">
    <source>
        <dbReference type="ARBA" id="ARBA00022692"/>
    </source>
</evidence>
<evidence type="ECO:0000256" key="1">
    <source>
        <dbReference type="ARBA" id="ARBA00004141"/>
    </source>
</evidence>
<proteinExistence type="inferred from homology"/>
<evidence type="ECO:0000313" key="12">
    <source>
        <dbReference type="Proteomes" id="UP001367676"/>
    </source>
</evidence>
<keyword evidence="4" id="KW-0813">Transport</keyword>
<keyword evidence="6 8" id="KW-1133">Transmembrane helix</keyword>
<dbReference type="Proteomes" id="UP001367676">
    <property type="component" value="Unassembled WGS sequence"/>
</dbReference>
<feature type="transmembrane region" description="Helical" evidence="8">
    <location>
        <begin position="147"/>
        <end position="168"/>
    </location>
</feature>
<feature type="transmembrane region" description="Helical" evidence="8">
    <location>
        <begin position="452"/>
        <end position="473"/>
    </location>
</feature>
<dbReference type="GO" id="GO:0055064">
    <property type="term" value="P:chloride ion homeostasis"/>
    <property type="evidence" value="ECO:0007669"/>
    <property type="project" value="TreeGrafter"/>
</dbReference>
<feature type="transmembrane region" description="Helical" evidence="8">
    <location>
        <begin position="338"/>
        <end position="361"/>
    </location>
</feature>
<protein>
    <recommendedName>
        <fullName evidence="3">Solute carrier family 12 member 9</fullName>
    </recommendedName>
</protein>
<name>A0AAN9Y5D5_9HEMI</name>
<dbReference type="AlphaFoldDB" id="A0AAN9Y5D5"/>
<accession>A0AAN9Y5D5</accession>
<feature type="transmembrane region" description="Helical" evidence="8">
    <location>
        <begin position="295"/>
        <end position="317"/>
    </location>
</feature>
<dbReference type="PANTHER" id="PTHR11827:SF72">
    <property type="entry name" value="GH08340P"/>
    <property type="match status" value="1"/>
</dbReference>
<dbReference type="Pfam" id="PF00324">
    <property type="entry name" value="AA_permease"/>
    <property type="match status" value="1"/>
</dbReference>
<comment type="similarity">
    <text evidence="2">Belongs to the SLC12A transporter family.</text>
</comment>
<feature type="domain" description="Amino acid permease/ SLC12A" evidence="9">
    <location>
        <begin position="79"/>
        <end position="569"/>
    </location>
</feature>
<dbReference type="InterPro" id="IPR018491">
    <property type="entry name" value="SLC12_C"/>
</dbReference>
<feature type="transmembrane region" description="Helical" evidence="8">
    <location>
        <begin position="225"/>
        <end position="246"/>
    </location>
</feature>
<dbReference type="FunFam" id="1.20.1740.10:FF:000013">
    <property type="entry name" value="Solute carrier family 12 member"/>
    <property type="match status" value="1"/>
</dbReference>
<dbReference type="EMBL" id="JBBCAQ010000022">
    <property type="protein sequence ID" value="KAK7590598.1"/>
    <property type="molecule type" value="Genomic_DNA"/>
</dbReference>
<feature type="transmembrane region" description="Helical" evidence="8">
    <location>
        <begin position="373"/>
        <end position="396"/>
    </location>
</feature>
<dbReference type="Pfam" id="PF03522">
    <property type="entry name" value="SLC12"/>
    <property type="match status" value="1"/>
</dbReference>
<comment type="caution">
    <text evidence="11">The sequence shown here is derived from an EMBL/GenBank/DDBJ whole genome shotgun (WGS) entry which is preliminary data.</text>
</comment>
<gene>
    <name evidence="11" type="ORF">V9T40_002211</name>
</gene>
<feature type="transmembrane region" description="Helical" evidence="8">
    <location>
        <begin position="485"/>
        <end position="503"/>
    </location>
</feature>
<evidence type="ECO:0000256" key="6">
    <source>
        <dbReference type="ARBA" id="ARBA00022989"/>
    </source>
</evidence>
<reference evidence="11 12" key="1">
    <citation type="submission" date="2024-03" db="EMBL/GenBank/DDBJ databases">
        <title>Adaptation during the transition from Ophiocordyceps entomopathogen to insect associate is accompanied by gene loss and intensified selection.</title>
        <authorList>
            <person name="Ward C.M."/>
            <person name="Onetto C.A."/>
            <person name="Borneman A.R."/>
        </authorList>
    </citation>
    <scope>NUCLEOTIDE SEQUENCE [LARGE SCALE GENOMIC DNA]</scope>
    <source>
        <strain evidence="11">AWRI1</strain>
        <tissue evidence="11">Single Adult Female</tissue>
    </source>
</reference>
<keyword evidence="12" id="KW-1185">Reference proteome</keyword>
<sequence>MPGSASIQQDGSAPVVIIETDVEQLIPSKKSFVDFFKWFSSKTQKREVTREGYTEFGSLNETPSGRTLSTFSGVFSPVALSMFSALLFLRVGFVVGNSGLYQTLTQFLIAYGIIFFTVSSVCAVSTNGEVEGGGAYFMISRTLGPEFGGSIGTLFFFANIVSSALYTVGFAEGLVNNFGKSGYLVGKGNSLIPSGPTWSFVYASGLNLLNFLICLVGAELFAKTTVFIFIIVTVSILSSFYSFLFMGHMEVTIPDTNNWVLNKTYEKGIYTGLNWTTFQNNLSSDYKRDYTSNDMLVSFSIVFGVLFSGVTGIMAGANMSGELKNPARSIPRGTISAVIFTMTTYVLLSILTAATCDRFLLQNDYLYLMPINFWPPFIAVGMLTATFSASLSTLIGSSRVIEALARDNIYGNILNIVIRGTWKSNPIAAVTISWACVQLMLLIGSLNTIAQINSILFLLAYFALNLACLGLELASAPNFRPSFKWFTWHTAAIGLVGSCVMMFVINPFYASSSIGLCLFIIVLLHFFSPARSASWGSISQALIFHQVRKYLLLLDSRKDHVKFWRPQMLLMVSNPRASCPLIDFVNDLKKSGLFVLGHVKVIPDFMNLAFDPVTEEYNDWLSLVDMLKVKAFVEITVANSVREGLQHLIRISGMGAMKPNTVVFGFYDKALPSDFLSTSGFTNDGVTDGKFPLRKMNREKAVTEVEYIHMISDVLKMRKNVCLCRNFQALEKETITKNNKFKYVDVWAMNFFNPSLDDAFDTTSLFMLQLSCIITMVRKWNHLRVRIFLCDGSNFVDDENASANFAKFKTLLSSLRILATVNRVRHWPSNIPSGFNFCNETVPENIKSYFKKVNELIRAECNNTAITFMYLPAPMSIENSDYCKKNYLYCLSEITNNLPPTVLVHGISAVTSTTL</sequence>
<evidence type="ECO:0000313" key="11">
    <source>
        <dbReference type="EMBL" id="KAK7590598.1"/>
    </source>
</evidence>
<dbReference type="GO" id="GO:0006884">
    <property type="term" value="P:cell volume homeostasis"/>
    <property type="evidence" value="ECO:0007669"/>
    <property type="project" value="TreeGrafter"/>
</dbReference>
<comment type="subcellular location">
    <subcellularLocation>
        <location evidence="1">Membrane</location>
        <topology evidence="1">Multi-pass membrane protein</topology>
    </subcellularLocation>
</comment>
<feature type="transmembrane region" description="Helical" evidence="8">
    <location>
        <begin position="427"/>
        <end position="446"/>
    </location>
</feature>
<evidence type="ECO:0000256" key="2">
    <source>
        <dbReference type="ARBA" id="ARBA00010593"/>
    </source>
</evidence>
<feature type="transmembrane region" description="Helical" evidence="8">
    <location>
        <begin position="107"/>
        <end position="126"/>
    </location>
</feature>
<dbReference type="GO" id="GO:0015379">
    <property type="term" value="F:potassium:chloride symporter activity"/>
    <property type="evidence" value="ECO:0007669"/>
    <property type="project" value="TreeGrafter"/>
</dbReference>
<evidence type="ECO:0000256" key="8">
    <source>
        <dbReference type="SAM" id="Phobius"/>
    </source>
</evidence>
<keyword evidence="7 8" id="KW-0472">Membrane</keyword>
<feature type="transmembrane region" description="Helical" evidence="8">
    <location>
        <begin position="509"/>
        <end position="527"/>
    </location>
</feature>
<evidence type="ECO:0000259" key="9">
    <source>
        <dbReference type="Pfam" id="PF00324"/>
    </source>
</evidence>